<dbReference type="AlphaFoldDB" id="B3E0F5"/>
<protein>
    <submittedName>
        <fullName evidence="1">Uncharacterized protein</fullName>
    </submittedName>
</protein>
<dbReference type="KEGG" id="min:Minf_2330"/>
<name>B3E0F5_METI4</name>
<reference evidence="1 2" key="1">
    <citation type="journal article" date="2008" name="Biol. Direct">
        <title>Complete genome sequence of the extremely acidophilic methanotroph isolate V4, Methylacidiphilum infernorum, a representative of the bacterial phylum Verrucomicrobia.</title>
        <authorList>
            <person name="Hou S."/>
            <person name="Makarova K.S."/>
            <person name="Saw J.H."/>
            <person name="Senin P."/>
            <person name="Ly B.V."/>
            <person name="Zhou Z."/>
            <person name="Ren Y."/>
            <person name="Wang J."/>
            <person name="Galperin M.Y."/>
            <person name="Omelchenko M.V."/>
            <person name="Wolf Y.I."/>
            <person name="Yutin N."/>
            <person name="Koonin E.V."/>
            <person name="Stott M.B."/>
            <person name="Mountain B.W."/>
            <person name="Crowe M.A."/>
            <person name="Smirnova A.V."/>
            <person name="Dunfield P.F."/>
            <person name="Feng L."/>
            <person name="Wang L."/>
            <person name="Alam M."/>
        </authorList>
    </citation>
    <scope>NUCLEOTIDE SEQUENCE [LARGE SCALE GENOMIC DNA]</scope>
    <source>
        <strain evidence="2">Isolate V4</strain>
    </source>
</reference>
<dbReference type="HOGENOM" id="CLU_2807517_0_0_0"/>
<evidence type="ECO:0000313" key="2">
    <source>
        <dbReference type="Proteomes" id="UP000009149"/>
    </source>
</evidence>
<organism evidence="1 2">
    <name type="scientific">Methylacidiphilum infernorum (isolate V4)</name>
    <name type="common">Methylokorus infernorum (strain V4)</name>
    <dbReference type="NCBI Taxonomy" id="481448"/>
    <lineage>
        <taxon>Bacteria</taxon>
        <taxon>Pseudomonadati</taxon>
        <taxon>Verrucomicrobiota</taxon>
        <taxon>Methylacidiphilae</taxon>
        <taxon>Methylacidiphilales</taxon>
        <taxon>Methylacidiphilaceae</taxon>
        <taxon>Methylacidiphilum (ex Ratnadevi et al. 2023)</taxon>
    </lineage>
</organism>
<proteinExistence type="predicted"/>
<dbReference type="Proteomes" id="UP000009149">
    <property type="component" value="Chromosome"/>
</dbReference>
<gene>
    <name evidence="1" type="ordered locus">Minf_2330</name>
</gene>
<sequence length="67" mass="7520">MQASLPYTCNRNKQMVDTRRKNIGMDVKKGKGGKIYSEDGGLVIIPAWGKDCLIKAFIDHNCTLDVY</sequence>
<evidence type="ECO:0000313" key="1">
    <source>
        <dbReference type="EMBL" id="ACD84384.1"/>
    </source>
</evidence>
<dbReference type="EMBL" id="CP000975">
    <property type="protein sequence ID" value="ACD84384.1"/>
    <property type="molecule type" value="Genomic_DNA"/>
</dbReference>
<accession>B3E0F5</accession>